<dbReference type="InterPro" id="IPR000210">
    <property type="entry name" value="BTB/POZ_dom"/>
</dbReference>
<dbReference type="KEGG" id="cvn:111117600"/>
<gene>
    <name evidence="3" type="primary">LOC111117600</name>
</gene>
<feature type="domain" description="BTB" evidence="1">
    <location>
        <begin position="29"/>
        <end position="97"/>
    </location>
</feature>
<dbReference type="Pfam" id="PF00651">
    <property type="entry name" value="BTB"/>
    <property type="match status" value="1"/>
</dbReference>
<dbReference type="OrthoDB" id="6359816at2759"/>
<reference evidence="3" key="1">
    <citation type="submission" date="2025-08" db="UniProtKB">
        <authorList>
            <consortium name="RefSeq"/>
        </authorList>
    </citation>
    <scope>IDENTIFICATION</scope>
    <source>
        <tissue evidence="3">Whole sample</tissue>
    </source>
</reference>
<dbReference type="RefSeq" id="XP_022312462.1">
    <property type="nucleotide sequence ID" value="XM_022456754.1"/>
</dbReference>
<evidence type="ECO:0000313" key="2">
    <source>
        <dbReference type="Proteomes" id="UP000694844"/>
    </source>
</evidence>
<keyword evidence="2" id="KW-1185">Reference proteome</keyword>
<dbReference type="GO" id="GO:0022008">
    <property type="term" value="P:neurogenesis"/>
    <property type="evidence" value="ECO:0007669"/>
    <property type="project" value="TreeGrafter"/>
</dbReference>
<protein>
    <submittedName>
        <fullName evidence="3">BTB/POZ domain-containing protein 6-like</fullName>
    </submittedName>
</protein>
<dbReference type="GeneID" id="111117600"/>
<evidence type="ECO:0000259" key="1">
    <source>
        <dbReference type="PROSITE" id="PS50097"/>
    </source>
</evidence>
<dbReference type="GO" id="GO:0000932">
    <property type="term" value="C:P-body"/>
    <property type="evidence" value="ECO:0007669"/>
    <property type="project" value="TreeGrafter"/>
</dbReference>
<proteinExistence type="predicted"/>
<accession>A0A8B8C9N3</accession>
<dbReference type="PANTHER" id="PTHR45774">
    <property type="entry name" value="BTB/POZ DOMAIN-CONTAINING"/>
    <property type="match status" value="1"/>
</dbReference>
<sequence length="126" mass="14202">MAVSSNNDWQAGKKVLECNKYMLDNQLYCDVKFQVGKAGRLISAHKYVLASRSSVFAAMFYGGLPETSDVIVVCDIEPEIFEILLRFLYYEDGDVSSTTVIGTLYTAEKYAVTDLVNLCDLFWKQT</sequence>
<dbReference type="SUPFAM" id="SSF54695">
    <property type="entry name" value="POZ domain"/>
    <property type="match status" value="1"/>
</dbReference>
<evidence type="ECO:0000313" key="3">
    <source>
        <dbReference type="RefSeq" id="XP_022312462.1"/>
    </source>
</evidence>
<organism evidence="2 3">
    <name type="scientific">Crassostrea virginica</name>
    <name type="common">Eastern oyster</name>
    <dbReference type="NCBI Taxonomy" id="6565"/>
    <lineage>
        <taxon>Eukaryota</taxon>
        <taxon>Metazoa</taxon>
        <taxon>Spiralia</taxon>
        <taxon>Lophotrochozoa</taxon>
        <taxon>Mollusca</taxon>
        <taxon>Bivalvia</taxon>
        <taxon>Autobranchia</taxon>
        <taxon>Pteriomorphia</taxon>
        <taxon>Ostreida</taxon>
        <taxon>Ostreoidea</taxon>
        <taxon>Ostreidae</taxon>
        <taxon>Crassostrea</taxon>
    </lineage>
</organism>
<name>A0A8B8C9N3_CRAVI</name>
<dbReference type="GO" id="GO:0005829">
    <property type="term" value="C:cytosol"/>
    <property type="evidence" value="ECO:0007669"/>
    <property type="project" value="TreeGrafter"/>
</dbReference>
<dbReference type="Gene3D" id="3.30.710.10">
    <property type="entry name" value="Potassium Channel Kv1.1, Chain A"/>
    <property type="match status" value="1"/>
</dbReference>
<dbReference type="PROSITE" id="PS50097">
    <property type="entry name" value="BTB"/>
    <property type="match status" value="1"/>
</dbReference>
<dbReference type="Proteomes" id="UP000694844">
    <property type="component" value="Chromosome 10"/>
</dbReference>
<dbReference type="AlphaFoldDB" id="A0A8B8C9N3"/>
<dbReference type="PANTHER" id="PTHR45774:SF3">
    <property type="entry name" value="BTB (POZ) DOMAIN-CONTAINING 2B-RELATED"/>
    <property type="match status" value="1"/>
</dbReference>
<dbReference type="InterPro" id="IPR011333">
    <property type="entry name" value="SKP1/BTB/POZ_sf"/>
</dbReference>
<dbReference type="SMART" id="SM00225">
    <property type="entry name" value="BTB"/>
    <property type="match status" value="1"/>
</dbReference>